<dbReference type="SUPFAM" id="SSF52047">
    <property type="entry name" value="RNI-like"/>
    <property type="match status" value="1"/>
</dbReference>
<dbReference type="InterPro" id="IPR032675">
    <property type="entry name" value="LRR_dom_sf"/>
</dbReference>
<dbReference type="SUPFAM" id="SSF81383">
    <property type="entry name" value="F-box domain"/>
    <property type="match status" value="1"/>
</dbReference>
<dbReference type="AlphaFoldDB" id="A0A6J1T1Z4"/>
<reference evidence="4" key="1">
    <citation type="submission" date="2025-08" db="UniProtKB">
        <authorList>
            <consortium name="RefSeq"/>
        </authorList>
    </citation>
    <scope>IDENTIFICATION</scope>
    <source>
        <tissue evidence="4">Whole organism</tissue>
    </source>
</reference>
<evidence type="ECO:0000259" key="2">
    <source>
        <dbReference type="PROSITE" id="PS50181"/>
    </source>
</evidence>
<evidence type="ECO:0000313" key="4">
    <source>
        <dbReference type="RefSeq" id="XP_026287007.1"/>
    </source>
</evidence>
<dbReference type="PROSITE" id="PS50181">
    <property type="entry name" value="FBOX"/>
    <property type="match status" value="1"/>
</dbReference>
<dbReference type="Pfam" id="PF12937">
    <property type="entry name" value="F-box-like"/>
    <property type="match status" value="1"/>
</dbReference>
<evidence type="ECO:0000256" key="1">
    <source>
        <dbReference type="SAM" id="MobiDB-lite"/>
    </source>
</evidence>
<dbReference type="GeneID" id="113212501"/>
<dbReference type="RefSeq" id="XP_026287007.1">
    <property type="nucleotide sequence ID" value="XM_026431222.2"/>
</dbReference>
<dbReference type="OrthoDB" id="9970474at2759"/>
<sequence>MQMFSQRACNQKQITSLDGTDQLADELDEPALTSLPDVPLLGVLSHLPAADLGAVGRVCTRLRALTRSHRSLWRGKRARLQDPGALVDLLRAAPPWDTLELRVAHARVNPRSARRGPASAPEEGRGGQGDAQGTRTPPVDKIQNFLLIDFLSSKKLVVSVVCYAPCPSKSGDEDKSAPIWRSSGLHAVRIIRLLGPRTRHLIIDNCSAAVFPLLDGLRTAKSLQTLCLKSDWMSEIQPPPSLDEWWPQSSPLPKLCSVELDVASCPFCSPAWPGASAFNISCLRVLLEAHRRQLRCVSLRLAALLPLLELCPGALPRLTAPAGPGLAAGLRHLRDLRKLKIVRTTVELESEVDALLASWPGPLQALQLPLCTERTVRAVGAGALTSLSHLHLDLAEAGALRVLPAALRALPRLRSLVLRTAPPPDVLRDISAAALPALCLLTILCDPCPANNLYSRRAALRELVVRSATQLHVVRPALTPSPGLPAAKQVYLFASHSAADCESCRLCTEARETAALTSPVKLPIYVCLATDGARA</sequence>
<gene>
    <name evidence="4" type="primary">LOC113212501</name>
</gene>
<dbReference type="InterPro" id="IPR001810">
    <property type="entry name" value="F-box_dom"/>
</dbReference>
<dbReference type="KEGG" id="foc:113212501"/>
<dbReference type="Gene3D" id="1.20.1280.50">
    <property type="match status" value="1"/>
</dbReference>
<accession>A0A6J1T1Z4</accession>
<evidence type="ECO:0000313" key="3">
    <source>
        <dbReference type="Proteomes" id="UP000504606"/>
    </source>
</evidence>
<feature type="domain" description="F-box" evidence="2">
    <location>
        <begin position="29"/>
        <end position="76"/>
    </location>
</feature>
<protein>
    <submittedName>
        <fullName evidence="4">Uncharacterized protein LOC113212501 isoform X1</fullName>
    </submittedName>
</protein>
<proteinExistence type="predicted"/>
<dbReference type="Gene3D" id="3.80.10.10">
    <property type="entry name" value="Ribonuclease Inhibitor"/>
    <property type="match status" value="1"/>
</dbReference>
<feature type="region of interest" description="Disordered" evidence="1">
    <location>
        <begin position="107"/>
        <end position="137"/>
    </location>
</feature>
<name>A0A6J1T1Z4_FRAOC</name>
<keyword evidence="3" id="KW-1185">Reference proteome</keyword>
<dbReference type="Proteomes" id="UP000504606">
    <property type="component" value="Unplaced"/>
</dbReference>
<organism evidence="3 4">
    <name type="scientific">Frankliniella occidentalis</name>
    <name type="common">Western flower thrips</name>
    <name type="synonym">Euthrips occidentalis</name>
    <dbReference type="NCBI Taxonomy" id="133901"/>
    <lineage>
        <taxon>Eukaryota</taxon>
        <taxon>Metazoa</taxon>
        <taxon>Ecdysozoa</taxon>
        <taxon>Arthropoda</taxon>
        <taxon>Hexapoda</taxon>
        <taxon>Insecta</taxon>
        <taxon>Pterygota</taxon>
        <taxon>Neoptera</taxon>
        <taxon>Paraneoptera</taxon>
        <taxon>Thysanoptera</taxon>
        <taxon>Terebrantia</taxon>
        <taxon>Thripoidea</taxon>
        <taxon>Thripidae</taxon>
        <taxon>Frankliniella</taxon>
    </lineage>
</organism>
<dbReference type="InterPro" id="IPR036047">
    <property type="entry name" value="F-box-like_dom_sf"/>
</dbReference>